<evidence type="ECO:0000256" key="1">
    <source>
        <dbReference type="SAM" id="Coils"/>
    </source>
</evidence>
<accession>A0ABT3FL72</accession>
<proteinExistence type="predicted"/>
<name>A0ABT3FL72_9BACT</name>
<feature type="compositionally biased region" description="Low complexity" evidence="2">
    <location>
        <begin position="225"/>
        <end position="244"/>
    </location>
</feature>
<organism evidence="3 4">
    <name type="scientific">Luteolibacter flavescens</name>
    <dbReference type="NCBI Taxonomy" id="1859460"/>
    <lineage>
        <taxon>Bacteria</taxon>
        <taxon>Pseudomonadati</taxon>
        <taxon>Verrucomicrobiota</taxon>
        <taxon>Verrucomicrobiia</taxon>
        <taxon>Verrucomicrobiales</taxon>
        <taxon>Verrucomicrobiaceae</taxon>
        <taxon>Luteolibacter</taxon>
    </lineage>
</organism>
<dbReference type="EMBL" id="JAPDDS010000003">
    <property type="protein sequence ID" value="MCW1884319.1"/>
    <property type="molecule type" value="Genomic_DNA"/>
</dbReference>
<comment type="caution">
    <text evidence="3">The sequence shown here is derived from an EMBL/GenBank/DDBJ whole genome shotgun (WGS) entry which is preliminary data.</text>
</comment>
<feature type="region of interest" description="Disordered" evidence="2">
    <location>
        <begin position="225"/>
        <end position="247"/>
    </location>
</feature>
<protein>
    <submittedName>
        <fullName evidence="3">Uncharacterized protein</fullName>
    </submittedName>
</protein>
<keyword evidence="4" id="KW-1185">Reference proteome</keyword>
<keyword evidence="1" id="KW-0175">Coiled coil</keyword>
<evidence type="ECO:0000313" key="3">
    <source>
        <dbReference type="EMBL" id="MCW1884319.1"/>
    </source>
</evidence>
<evidence type="ECO:0000256" key="2">
    <source>
        <dbReference type="SAM" id="MobiDB-lite"/>
    </source>
</evidence>
<gene>
    <name evidence="3" type="ORF">OKA04_06220</name>
</gene>
<reference evidence="3 4" key="1">
    <citation type="submission" date="2022-10" db="EMBL/GenBank/DDBJ databases">
        <title>Luteolibacter flavescens strain MCCC 1K03193, whole genome shotgun sequencing project.</title>
        <authorList>
            <person name="Zhao G."/>
            <person name="Shen L."/>
        </authorList>
    </citation>
    <scope>NUCLEOTIDE SEQUENCE [LARGE SCALE GENOMIC DNA]</scope>
    <source>
        <strain evidence="3 4">MCCC 1K03193</strain>
    </source>
</reference>
<dbReference type="Proteomes" id="UP001207930">
    <property type="component" value="Unassembled WGS sequence"/>
</dbReference>
<sequence>MTALTPPRLMIAAAAVSLFMPSCRESRQAQANSEWWGLETKRIELVHQVKVLEMRLEKLETARLEEKELTDLHAQTEKHRADLLVIADQLRQDLADQEDSMAELRSEWVKKTRLAAVGRTLDSLAGSNGKIFNEVVITRVTDVGVEFRHSTGTARLSADQLSPTNRDAFALDTAVAREAIQEESEIASAYDAWVEQGVAASEKREAARQEVLLAERQEQRQIAASNAAAAASRSSARNSGSTSALREEARPFSNGRSIWYPYYRGYRSYRTRYYYVPTRTYCAPAPYRAPATPSFRSVSRNWTYTPQR</sequence>
<feature type="coiled-coil region" evidence="1">
    <location>
        <begin position="42"/>
        <end position="107"/>
    </location>
</feature>
<evidence type="ECO:0000313" key="4">
    <source>
        <dbReference type="Proteomes" id="UP001207930"/>
    </source>
</evidence>